<keyword evidence="1 3" id="KW-0807">Transducer</keyword>
<feature type="domain" description="HAMP" evidence="6">
    <location>
        <begin position="214"/>
        <end position="269"/>
    </location>
</feature>
<accession>A0A1G9K8Y1</accession>
<dbReference type="PANTHER" id="PTHR32089">
    <property type="entry name" value="METHYL-ACCEPTING CHEMOTAXIS PROTEIN MCPB"/>
    <property type="match status" value="1"/>
</dbReference>
<dbReference type="InterPro" id="IPR004089">
    <property type="entry name" value="MCPsignal_dom"/>
</dbReference>
<evidence type="ECO:0000313" key="8">
    <source>
        <dbReference type="Proteomes" id="UP000199068"/>
    </source>
</evidence>
<keyword evidence="4" id="KW-1133">Transmembrane helix</keyword>
<evidence type="ECO:0000256" key="3">
    <source>
        <dbReference type="PROSITE-ProRule" id="PRU00284"/>
    </source>
</evidence>
<dbReference type="PANTHER" id="PTHR32089:SF112">
    <property type="entry name" value="LYSOZYME-LIKE PROTEIN-RELATED"/>
    <property type="match status" value="1"/>
</dbReference>
<keyword evidence="8" id="KW-1185">Reference proteome</keyword>
<evidence type="ECO:0000259" key="6">
    <source>
        <dbReference type="PROSITE" id="PS50885"/>
    </source>
</evidence>
<dbReference type="GO" id="GO:0016020">
    <property type="term" value="C:membrane"/>
    <property type="evidence" value="ECO:0007669"/>
    <property type="project" value="InterPro"/>
</dbReference>
<feature type="transmembrane region" description="Helical" evidence="4">
    <location>
        <begin position="195"/>
        <end position="212"/>
    </location>
</feature>
<reference evidence="7 8" key="1">
    <citation type="submission" date="2016-10" db="EMBL/GenBank/DDBJ databases">
        <authorList>
            <person name="de Groot N.N."/>
        </authorList>
    </citation>
    <scope>NUCLEOTIDE SEQUENCE [LARGE SCALE GENOMIC DNA]</scope>
    <source>
        <strain evidence="7 8">DSM 797</strain>
    </source>
</reference>
<dbReference type="Pfam" id="PF00015">
    <property type="entry name" value="MCPsignal"/>
    <property type="match status" value="1"/>
</dbReference>
<keyword evidence="4" id="KW-0812">Transmembrane</keyword>
<organism evidence="7 8">
    <name type="scientific">Romboutsia lituseburensis DSM 797</name>
    <dbReference type="NCBI Taxonomy" id="1121325"/>
    <lineage>
        <taxon>Bacteria</taxon>
        <taxon>Bacillati</taxon>
        <taxon>Bacillota</taxon>
        <taxon>Clostridia</taxon>
        <taxon>Peptostreptococcales</taxon>
        <taxon>Peptostreptococcaceae</taxon>
        <taxon>Romboutsia</taxon>
    </lineage>
</organism>
<keyword evidence="4" id="KW-0472">Membrane</keyword>
<dbReference type="GO" id="GO:0007165">
    <property type="term" value="P:signal transduction"/>
    <property type="evidence" value="ECO:0007669"/>
    <property type="project" value="UniProtKB-KW"/>
</dbReference>
<dbReference type="Gene3D" id="1.10.287.950">
    <property type="entry name" value="Methyl-accepting chemotaxis protein"/>
    <property type="match status" value="1"/>
</dbReference>
<dbReference type="PROSITE" id="PS50885">
    <property type="entry name" value="HAMP"/>
    <property type="match status" value="1"/>
</dbReference>
<sequence>MNTTKKAFLNIAVLFVVLFIFSSFLGWKIIKEESISTSSEEGIRMLKSIEEMIDKNKLQQVLKTKSIDDNYYKELEGKLTQIVDKNKLLYLYTYNMDDSRNGLEYGVVANSFKDGTLDTLGMDIASTDVTNEMKGALEGTYSTSGIIDSEEWGKLMSCYIPIKDDSGKIIGGIAADIPQQEIFNKAFKMLSKIQITLLLVCAMLAIAAYSFIRKNITKPVVELQKDLELISEGDFTKQVNQKLLNKKDEIGLIANSIENTRTSIQNITSNIKEESILINKLVDEIYTNVNMLTEEVNDIANVSENVSQGMEETTACMEQIKFDSTVLGNAIVEIEEDAKSGVDKSNCINESFSEFKNIVSESKENLDNVYSEVEVNLNESIEKTSRIQEIIKCAEMISRISDQTKVLAINASIEAVRAGEHGKGFSVVAEEVKELAEESKKVSSLIQERTNSIVASVKGLANESSNILEFLDKKILKDYEMFLEMGNQYSHDCNTMKELFDNFFKMTNDLNESINSIGNSINDVVLVTNTTTEGSVGISVNVNNINVKFKDIFEQIENTKSKSDMLKSLVADLKI</sequence>
<dbReference type="SUPFAM" id="SSF58104">
    <property type="entry name" value="Methyl-accepting chemotaxis protein (MCP) signaling domain"/>
    <property type="match status" value="1"/>
</dbReference>
<comment type="similarity">
    <text evidence="2">Belongs to the methyl-accepting chemotaxis (MCP) protein family.</text>
</comment>
<dbReference type="SMART" id="SM00283">
    <property type="entry name" value="MA"/>
    <property type="match status" value="1"/>
</dbReference>
<evidence type="ECO:0000256" key="2">
    <source>
        <dbReference type="ARBA" id="ARBA00029447"/>
    </source>
</evidence>
<dbReference type="RefSeq" id="WP_092722949.1">
    <property type="nucleotide sequence ID" value="NZ_FNGW01000002.1"/>
</dbReference>
<dbReference type="Gene3D" id="6.10.340.10">
    <property type="match status" value="1"/>
</dbReference>
<feature type="transmembrane region" description="Helical" evidence="4">
    <location>
        <begin position="6"/>
        <end position="27"/>
    </location>
</feature>
<protein>
    <submittedName>
        <fullName evidence="7">Methyl-accepting chemotaxis protein</fullName>
    </submittedName>
</protein>
<gene>
    <name evidence="7" type="ORF">SAMN04515677_10254</name>
</gene>
<evidence type="ECO:0000259" key="5">
    <source>
        <dbReference type="PROSITE" id="PS50111"/>
    </source>
</evidence>
<proteinExistence type="inferred from homology"/>
<dbReference type="AlphaFoldDB" id="A0A1G9K8Y1"/>
<feature type="domain" description="Methyl-accepting transducer" evidence="5">
    <location>
        <begin position="281"/>
        <end position="458"/>
    </location>
</feature>
<dbReference type="SMART" id="SM00304">
    <property type="entry name" value="HAMP"/>
    <property type="match status" value="1"/>
</dbReference>
<dbReference type="CDD" id="cd06225">
    <property type="entry name" value="HAMP"/>
    <property type="match status" value="1"/>
</dbReference>
<evidence type="ECO:0000256" key="4">
    <source>
        <dbReference type="SAM" id="Phobius"/>
    </source>
</evidence>
<dbReference type="PROSITE" id="PS50111">
    <property type="entry name" value="CHEMOTAXIS_TRANSDUC_2"/>
    <property type="match status" value="1"/>
</dbReference>
<evidence type="ECO:0000256" key="1">
    <source>
        <dbReference type="ARBA" id="ARBA00023224"/>
    </source>
</evidence>
<dbReference type="EMBL" id="FNGW01000002">
    <property type="protein sequence ID" value="SDL46201.1"/>
    <property type="molecule type" value="Genomic_DNA"/>
</dbReference>
<evidence type="ECO:0000313" key="7">
    <source>
        <dbReference type="EMBL" id="SDL46201.1"/>
    </source>
</evidence>
<dbReference type="STRING" id="1121325.SAMN04515677_10254"/>
<dbReference type="InterPro" id="IPR003660">
    <property type="entry name" value="HAMP_dom"/>
</dbReference>
<name>A0A1G9K8Y1_9FIRM</name>
<dbReference type="Proteomes" id="UP000199068">
    <property type="component" value="Unassembled WGS sequence"/>
</dbReference>